<reference evidence="2" key="1">
    <citation type="submission" date="2023-01" db="EMBL/GenBank/DDBJ databases">
        <title>The chitinases involved in constricting ring structure development in the nematode-trapping fungus Drechslerella dactyloides.</title>
        <authorList>
            <person name="Wang R."/>
            <person name="Zhang L."/>
            <person name="Tang P."/>
            <person name="Li S."/>
            <person name="Liang L."/>
        </authorList>
    </citation>
    <scope>NUCLEOTIDE SEQUENCE</scope>
    <source>
        <strain evidence="2">YMF1.00031</strain>
    </source>
</reference>
<organism evidence="2 3">
    <name type="scientific">Drechslerella dactyloides</name>
    <name type="common">Nematode-trapping fungus</name>
    <name type="synonym">Arthrobotrys dactyloides</name>
    <dbReference type="NCBI Taxonomy" id="74499"/>
    <lineage>
        <taxon>Eukaryota</taxon>
        <taxon>Fungi</taxon>
        <taxon>Dikarya</taxon>
        <taxon>Ascomycota</taxon>
        <taxon>Pezizomycotina</taxon>
        <taxon>Orbiliomycetes</taxon>
        <taxon>Orbiliales</taxon>
        <taxon>Orbiliaceae</taxon>
        <taxon>Drechslerella</taxon>
    </lineage>
</organism>
<sequence>MQLRTRSKSFMILRGRANINEKPPLVDDDDKENSPLSMRRKLKQSITNFASRFTPRDTASKPAPTPIVGQAQAQAQAQAPAAPQTPVSKTGPSTPRSLPLPRRPATAAGTKPSRPAAISTEKPPVKPAEACAASFTPTPPATPRPRTVPAAASAPNLALHAVDCQTSTPTPTPAPAPAPAAAPISGEHAASGDTAAFIPDSADPVVPLNAPPSVTTLMINNLLARLAAGETIDYKLRNPPGYYDPDPECLHFMDSDEEEEEEKEEKKKVKEKEPDIEDVSTPTPAPTLAVARVGTPRSTPRTTPRRSRIPVPVKKPTK</sequence>
<protein>
    <submittedName>
        <fullName evidence="2">Uncharacterized protein</fullName>
    </submittedName>
</protein>
<feature type="compositionally biased region" description="Pro residues" evidence="1">
    <location>
        <begin position="170"/>
        <end position="180"/>
    </location>
</feature>
<keyword evidence="3" id="KW-1185">Reference proteome</keyword>
<evidence type="ECO:0000313" key="3">
    <source>
        <dbReference type="Proteomes" id="UP001221413"/>
    </source>
</evidence>
<feature type="region of interest" description="Disordered" evidence="1">
    <location>
        <begin position="166"/>
        <end position="186"/>
    </location>
</feature>
<comment type="caution">
    <text evidence="2">The sequence shown here is derived from an EMBL/GenBank/DDBJ whole genome shotgun (WGS) entry which is preliminary data.</text>
</comment>
<evidence type="ECO:0000313" key="2">
    <source>
        <dbReference type="EMBL" id="KAJ6262029.1"/>
    </source>
</evidence>
<name>A0AAD6NKP4_DREDA</name>
<feature type="region of interest" description="Disordered" evidence="1">
    <location>
        <begin position="1"/>
        <end position="128"/>
    </location>
</feature>
<proteinExistence type="predicted"/>
<evidence type="ECO:0000256" key="1">
    <source>
        <dbReference type="SAM" id="MobiDB-lite"/>
    </source>
</evidence>
<gene>
    <name evidence="2" type="ORF">Dda_2831</name>
</gene>
<dbReference type="EMBL" id="JAQGDS010000003">
    <property type="protein sequence ID" value="KAJ6262029.1"/>
    <property type="molecule type" value="Genomic_DNA"/>
</dbReference>
<feature type="compositionally biased region" description="Low complexity" evidence="1">
    <location>
        <begin position="70"/>
        <end position="110"/>
    </location>
</feature>
<feature type="region of interest" description="Disordered" evidence="1">
    <location>
        <begin position="255"/>
        <end position="318"/>
    </location>
</feature>
<accession>A0AAD6NKP4</accession>
<dbReference type="AlphaFoldDB" id="A0AAD6NKP4"/>
<dbReference type="Proteomes" id="UP001221413">
    <property type="component" value="Unassembled WGS sequence"/>
</dbReference>
<feature type="compositionally biased region" description="Basic and acidic residues" evidence="1">
    <location>
        <begin position="264"/>
        <end position="273"/>
    </location>
</feature>